<feature type="coiled-coil region" evidence="2">
    <location>
        <begin position="666"/>
        <end position="695"/>
    </location>
</feature>
<reference evidence="7 8" key="1">
    <citation type="journal article" date="2012" name="Stand. Genomic Sci.">
        <title>Complete genome sequencing and analysis of Saprospira grandis str. Lewin, a predatory marine bacterium.</title>
        <authorList>
            <person name="Saw J.H."/>
            <person name="Yuryev A."/>
            <person name="Kanbe M."/>
            <person name="Hou S."/>
            <person name="Young A.G."/>
            <person name="Aizawa S."/>
            <person name="Alam M."/>
        </authorList>
    </citation>
    <scope>NUCLEOTIDE SEQUENCE [LARGE SCALE GENOMIC DNA]</scope>
    <source>
        <strain evidence="7 8">Lewin</strain>
    </source>
</reference>
<feature type="domain" description="Soluble ligand binding" evidence="6">
    <location>
        <begin position="379"/>
        <end position="423"/>
    </location>
</feature>
<dbReference type="Proteomes" id="UP000007519">
    <property type="component" value="Chromosome"/>
</dbReference>
<dbReference type="eggNOG" id="COG1596">
    <property type="taxonomic scope" value="Bacteria"/>
</dbReference>
<evidence type="ECO:0000256" key="1">
    <source>
        <dbReference type="ARBA" id="ARBA00022729"/>
    </source>
</evidence>
<feature type="region of interest" description="Disordered" evidence="3">
    <location>
        <begin position="33"/>
        <end position="86"/>
    </location>
</feature>
<evidence type="ECO:0000313" key="8">
    <source>
        <dbReference type="Proteomes" id="UP000007519"/>
    </source>
</evidence>
<name>H6L9I1_SAPGL</name>
<sequence length="813" mass="91216">MREQISLFILICCSLFALNLQAQIPPIVPPVIDPGQVDPSGNGNGGTIEAPKVDPKASEMNAEEQKVKEQIEEERKAQRKKEEEKDILARKRQEELPEPKIWGQQFFRDQSIKLFDRSKNQRAIESYRVASGDEIEVTVWGAVDFSKSVSVNDNGYIDLSIPDLLVPRLYIKGMKFKDVRDAIYQRLSRHMNMKGSNYDVQLNYSRSITVNITGEVFSPGSYTIPATNTAFNALVASGGPSQIGSVRRIKVISSDHPTRQLDVYKFASDPNVSEEFFLDNNDYIFVPLAEKVVEVRGSVKRPFDYELLEGEQLLEALAFAGGVKADAYLRNIQIKRYANDEERIIDVNLAKIIANGENFPLMNGDIIELSPISEAYSNYVTVEGAVKLPGEYELGAGTRILEVLQKSGIMLSAVKEKIYVRRLRPDFSIEYIDVSIDSILAGQEEANIALRALDKIEVKFKSEFVDEYQVQIYGAVRKSGAYAHSDSLTLADLLYLANGIEKEAANSILEISRLVPQADGSSKVELMSYDINEDLEVVGAEGLTLEPQDQIFVRLAKNYKLPQNVSIQGEIAYPGAYTLQDNGERIADLLARAGGTTPLAFLEGARLIRQGEGFVVLDLKDVVNNPDSRFNYILRPGDRLSIPVVKDLVAIAGRINHPEVKNKSEIAEIELKLKLLKTENKIEREEIQAEEAISRKIKPDRINVPFHKGKRANYYLKEYAGGIDRANGGRKRLVYVRYPSGAVKKTRNYFFFKCYPKVTKGAMVYVDTKTKTDKQNIPKKKREPIEWNRIIQNGVAITSSTLTLLLAIRALNN</sequence>
<evidence type="ECO:0000259" key="6">
    <source>
        <dbReference type="Pfam" id="PF10531"/>
    </source>
</evidence>
<dbReference type="AlphaFoldDB" id="H6L9I1"/>
<evidence type="ECO:0000259" key="5">
    <source>
        <dbReference type="Pfam" id="PF02563"/>
    </source>
</evidence>
<dbReference type="GO" id="GO:0015159">
    <property type="term" value="F:polysaccharide transmembrane transporter activity"/>
    <property type="evidence" value="ECO:0007669"/>
    <property type="project" value="InterPro"/>
</dbReference>
<dbReference type="Pfam" id="PF10531">
    <property type="entry name" value="SLBB"/>
    <property type="match status" value="4"/>
</dbReference>
<feature type="domain" description="Soluble ligand binding" evidence="6">
    <location>
        <begin position="565"/>
        <end position="611"/>
    </location>
</feature>
<dbReference type="Gene3D" id="3.10.560.10">
    <property type="entry name" value="Outer membrane lipoprotein wza domain like"/>
    <property type="match status" value="5"/>
</dbReference>
<evidence type="ECO:0000256" key="3">
    <source>
        <dbReference type="SAM" id="MobiDB-lite"/>
    </source>
</evidence>
<dbReference type="HOGENOM" id="CLU_011447_1_0_10"/>
<feature type="chain" id="PRO_5003604099" evidence="4">
    <location>
        <begin position="23"/>
        <end position="813"/>
    </location>
</feature>
<feature type="domain" description="Soluble ligand binding" evidence="6">
    <location>
        <begin position="292"/>
        <end position="337"/>
    </location>
</feature>
<evidence type="ECO:0000313" key="7">
    <source>
        <dbReference type="EMBL" id="AFC25457.1"/>
    </source>
</evidence>
<dbReference type="InterPro" id="IPR019554">
    <property type="entry name" value="Soluble_ligand-bd"/>
</dbReference>
<keyword evidence="2" id="KW-0175">Coiled coil</keyword>
<dbReference type="KEGG" id="sgn:SGRA_2729"/>
<feature type="domain" description="Soluble ligand binding" evidence="6">
    <location>
        <begin position="210"/>
        <end position="253"/>
    </location>
</feature>
<protein>
    <submittedName>
        <fullName evidence="7">Soluble ligand binding domain protein</fullName>
    </submittedName>
</protein>
<evidence type="ECO:0000256" key="2">
    <source>
        <dbReference type="SAM" id="Coils"/>
    </source>
</evidence>
<dbReference type="PANTHER" id="PTHR33619:SF3">
    <property type="entry name" value="POLYSACCHARIDE EXPORT PROTEIN GFCE-RELATED"/>
    <property type="match status" value="1"/>
</dbReference>
<dbReference type="InterPro" id="IPR049712">
    <property type="entry name" value="Poly_export"/>
</dbReference>
<dbReference type="PANTHER" id="PTHR33619">
    <property type="entry name" value="POLYSACCHARIDE EXPORT PROTEIN GFCE-RELATED"/>
    <property type="match status" value="1"/>
</dbReference>
<dbReference type="STRING" id="984262.SGRA_2729"/>
<dbReference type="OrthoDB" id="9808948at2"/>
<dbReference type="Pfam" id="PF02563">
    <property type="entry name" value="Poly_export"/>
    <property type="match status" value="1"/>
</dbReference>
<proteinExistence type="predicted"/>
<feature type="domain" description="Polysaccharide export protein N-terminal" evidence="5">
    <location>
        <begin position="125"/>
        <end position="191"/>
    </location>
</feature>
<keyword evidence="8" id="KW-1185">Reference proteome</keyword>
<organism evidence="7 8">
    <name type="scientific">Saprospira grandis (strain Lewin)</name>
    <dbReference type="NCBI Taxonomy" id="984262"/>
    <lineage>
        <taxon>Bacteria</taxon>
        <taxon>Pseudomonadati</taxon>
        <taxon>Bacteroidota</taxon>
        <taxon>Saprospiria</taxon>
        <taxon>Saprospirales</taxon>
        <taxon>Saprospiraceae</taxon>
        <taxon>Saprospira</taxon>
    </lineage>
</organism>
<feature type="compositionally biased region" description="Basic and acidic residues" evidence="3">
    <location>
        <begin position="51"/>
        <end position="86"/>
    </location>
</feature>
<dbReference type="EMBL" id="CP002831">
    <property type="protein sequence ID" value="AFC25457.1"/>
    <property type="molecule type" value="Genomic_DNA"/>
</dbReference>
<dbReference type="InterPro" id="IPR003715">
    <property type="entry name" value="Poly_export_N"/>
</dbReference>
<gene>
    <name evidence="7" type="ordered locus">SGRA_2729</name>
</gene>
<feature type="signal peptide" evidence="4">
    <location>
        <begin position="1"/>
        <end position="22"/>
    </location>
</feature>
<keyword evidence="1 4" id="KW-0732">Signal</keyword>
<accession>H6L9I1</accession>
<dbReference type="RefSeq" id="WP_015693066.1">
    <property type="nucleotide sequence ID" value="NC_016940.1"/>
</dbReference>
<evidence type="ECO:0000256" key="4">
    <source>
        <dbReference type="SAM" id="SignalP"/>
    </source>
</evidence>